<evidence type="ECO:0000256" key="2">
    <source>
        <dbReference type="ARBA" id="ARBA00022692"/>
    </source>
</evidence>
<feature type="transmembrane region" description="Helical" evidence="5">
    <location>
        <begin position="19"/>
        <end position="36"/>
    </location>
</feature>
<dbReference type="InterPro" id="IPR004254">
    <property type="entry name" value="AdipoR/HlyIII-related"/>
</dbReference>
<accession>A0ABX5XZT2</accession>
<dbReference type="EMBL" id="CP036432">
    <property type="protein sequence ID" value="QDV87207.1"/>
    <property type="molecule type" value="Genomic_DNA"/>
</dbReference>
<keyword evidence="3 5" id="KW-1133">Transmembrane helix</keyword>
<organism evidence="6 7">
    <name type="scientific">Stieleria magnilauensis</name>
    <dbReference type="NCBI Taxonomy" id="2527963"/>
    <lineage>
        <taxon>Bacteria</taxon>
        <taxon>Pseudomonadati</taxon>
        <taxon>Planctomycetota</taxon>
        <taxon>Planctomycetia</taxon>
        <taxon>Pirellulales</taxon>
        <taxon>Pirellulaceae</taxon>
        <taxon>Stieleria</taxon>
    </lineage>
</organism>
<dbReference type="Proteomes" id="UP000318081">
    <property type="component" value="Chromosome"/>
</dbReference>
<evidence type="ECO:0000313" key="7">
    <source>
        <dbReference type="Proteomes" id="UP000318081"/>
    </source>
</evidence>
<evidence type="ECO:0000256" key="1">
    <source>
        <dbReference type="ARBA" id="ARBA00004141"/>
    </source>
</evidence>
<keyword evidence="7" id="KW-1185">Reference proteome</keyword>
<feature type="transmembrane region" description="Helical" evidence="5">
    <location>
        <begin position="48"/>
        <end position="69"/>
    </location>
</feature>
<evidence type="ECO:0000313" key="6">
    <source>
        <dbReference type="EMBL" id="QDV87207.1"/>
    </source>
</evidence>
<evidence type="ECO:0000256" key="5">
    <source>
        <dbReference type="SAM" id="Phobius"/>
    </source>
</evidence>
<keyword evidence="2 5" id="KW-0812">Transmembrane</keyword>
<dbReference type="Pfam" id="PF03006">
    <property type="entry name" value="HlyIII"/>
    <property type="match status" value="1"/>
</dbReference>
<gene>
    <name evidence="6" type="ORF">TBK1r_62360</name>
</gene>
<evidence type="ECO:0000256" key="3">
    <source>
        <dbReference type="ARBA" id="ARBA00022989"/>
    </source>
</evidence>
<protein>
    <submittedName>
        <fullName evidence="6">Hemolysin-III related</fullName>
    </submittedName>
</protein>
<keyword evidence="4 5" id="KW-0472">Membrane</keyword>
<dbReference type="RefSeq" id="WP_145218765.1">
    <property type="nucleotide sequence ID" value="NZ_CP036432.1"/>
</dbReference>
<name>A0ABX5XZT2_9BACT</name>
<sequence length="106" mass="11585">MEEIVVYSVPGFREPVSCWTHLFAVPVFAVLGYFLVRRGRGHWGRTISLAVMAFSSVFLLSMSAVYHLLGTGTARDVMRHLDIAAIFVLIAGTEKGSGAELVGWAI</sequence>
<evidence type="ECO:0000256" key="4">
    <source>
        <dbReference type="ARBA" id="ARBA00023136"/>
    </source>
</evidence>
<comment type="subcellular location">
    <subcellularLocation>
        <location evidence="1">Membrane</location>
        <topology evidence="1">Multi-pass membrane protein</topology>
    </subcellularLocation>
</comment>
<proteinExistence type="predicted"/>
<reference evidence="6 7" key="1">
    <citation type="submission" date="2019-02" db="EMBL/GenBank/DDBJ databases">
        <title>Deep-cultivation of Planctomycetes and their phenomic and genomic characterization uncovers novel biology.</title>
        <authorList>
            <person name="Wiegand S."/>
            <person name="Jogler M."/>
            <person name="Boedeker C."/>
            <person name="Pinto D."/>
            <person name="Vollmers J."/>
            <person name="Rivas-Marin E."/>
            <person name="Kohn T."/>
            <person name="Peeters S.H."/>
            <person name="Heuer A."/>
            <person name="Rast P."/>
            <person name="Oberbeckmann S."/>
            <person name="Bunk B."/>
            <person name="Jeske O."/>
            <person name="Meyerdierks A."/>
            <person name="Storesund J.E."/>
            <person name="Kallscheuer N."/>
            <person name="Luecker S."/>
            <person name="Lage O.M."/>
            <person name="Pohl T."/>
            <person name="Merkel B.J."/>
            <person name="Hornburger P."/>
            <person name="Mueller R.-W."/>
            <person name="Bruemmer F."/>
            <person name="Labrenz M."/>
            <person name="Spormann A.M."/>
            <person name="Op den Camp H."/>
            <person name="Overmann J."/>
            <person name="Amann R."/>
            <person name="Jetten M.S.M."/>
            <person name="Mascher T."/>
            <person name="Medema M.H."/>
            <person name="Devos D.P."/>
            <person name="Kaster A.-K."/>
            <person name="Ovreas L."/>
            <person name="Rohde M."/>
            <person name="Galperin M.Y."/>
            <person name="Jogler C."/>
        </authorList>
    </citation>
    <scope>NUCLEOTIDE SEQUENCE [LARGE SCALE GENOMIC DNA]</scope>
    <source>
        <strain evidence="6 7">TBK1r</strain>
    </source>
</reference>